<evidence type="ECO:0000313" key="3">
    <source>
        <dbReference type="EMBL" id="MBG6140731.1"/>
    </source>
</evidence>
<feature type="transmembrane region" description="Helical" evidence="1">
    <location>
        <begin position="32"/>
        <end position="53"/>
    </location>
</feature>
<protein>
    <submittedName>
        <fullName evidence="3">Uncharacterized protein (DUF58 family)</fullName>
    </submittedName>
</protein>
<keyword evidence="1" id="KW-0812">Transmembrane</keyword>
<organism evidence="3 4">
    <name type="scientific">Longispora fulva</name>
    <dbReference type="NCBI Taxonomy" id="619741"/>
    <lineage>
        <taxon>Bacteria</taxon>
        <taxon>Bacillati</taxon>
        <taxon>Actinomycetota</taxon>
        <taxon>Actinomycetes</taxon>
        <taxon>Micromonosporales</taxon>
        <taxon>Micromonosporaceae</taxon>
        <taxon>Longispora</taxon>
    </lineage>
</organism>
<dbReference type="InterPro" id="IPR002881">
    <property type="entry name" value="DUF58"/>
</dbReference>
<comment type="caution">
    <text evidence="3">The sequence shown here is derived from an EMBL/GenBank/DDBJ whole genome shotgun (WGS) entry which is preliminary data.</text>
</comment>
<keyword evidence="1" id="KW-1133">Transmembrane helix</keyword>
<dbReference type="EMBL" id="JADOUF010000001">
    <property type="protein sequence ID" value="MBG6140731.1"/>
    <property type="molecule type" value="Genomic_DNA"/>
</dbReference>
<name>A0A8J7GYQ1_9ACTN</name>
<dbReference type="AlphaFoldDB" id="A0A8J7GYQ1"/>
<proteinExistence type="predicted"/>
<keyword evidence="4" id="KW-1185">Reference proteome</keyword>
<dbReference type="PANTHER" id="PTHR34351:SF1">
    <property type="entry name" value="SLR1927 PROTEIN"/>
    <property type="match status" value="1"/>
</dbReference>
<keyword evidence="1" id="KW-0472">Membrane</keyword>
<accession>A0A8J7GYQ1</accession>
<dbReference type="RefSeq" id="WP_197007250.1">
    <property type="nucleotide sequence ID" value="NZ_BONS01000019.1"/>
</dbReference>
<reference evidence="3" key="1">
    <citation type="submission" date="2020-11" db="EMBL/GenBank/DDBJ databases">
        <title>Sequencing the genomes of 1000 actinobacteria strains.</title>
        <authorList>
            <person name="Klenk H.-P."/>
        </authorList>
    </citation>
    <scope>NUCLEOTIDE SEQUENCE</scope>
    <source>
        <strain evidence="3">DSM 45356</strain>
    </source>
</reference>
<evidence type="ECO:0000313" key="4">
    <source>
        <dbReference type="Proteomes" id="UP000622552"/>
    </source>
</evidence>
<sequence length="378" mass="40057">MRVTARGWALVGAGPVLLLSGFLFGYPELAVLGVVALVAFAVAVGIVSLRAALTVGRHLDPDRVTRGEPSTVHLTIRNDNRLRGMTVIATDRCGSAGIPVPLLRLRRGHETQTVYQVPTSRRGVVDVGPLRIVRTDPLGLAEVARSYGATGRVWVHPVAHPIRAVPAGIARSLDGRVDKVPHGHVTFDNLREYVVGDDLRSVHWRTSARVGELMVREHTDTSLPVMVVVLDDRADAHTPESFEESCEAAASIVTAALREGLHVRLRTVSGAEISGTQGRNVFLDLLAEAALGAAEPDLAPAADRLRIGRLGDTLIFLTGPGGVADVRQIAALRAQYPVIVVGLIGAPDATPTAAPGLLVLAAADASEFTVAWDGVGRW</sequence>
<feature type="transmembrane region" description="Helical" evidence="1">
    <location>
        <begin position="7"/>
        <end position="26"/>
    </location>
</feature>
<evidence type="ECO:0000256" key="1">
    <source>
        <dbReference type="SAM" id="Phobius"/>
    </source>
</evidence>
<feature type="domain" description="DUF58" evidence="2">
    <location>
        <begin position="190"/>
        <end position="305"/>
    </location>
</feature>
<dbReference type="Pfam" id="PF01882">
    <property type="entry name" value="DUF58"/>
    <property type="match status" value="1"/>
</dbReference>
<gene>
    <name evidence="3" type="ORF">IW245_006925</name>
</gene>
<evidence type="ECO:0000259" key="2">
    <source>
        <dbReference type="Pfam" id="PF01882"/>
    </source>
</evidence>
<dbReference type="Proteomes" id="UP000622552">
    <property type="component" value="Unassembled WGS sequence"/>
</dbReference>
<dbReference type="PANTHER" id="PTHR34351">
    <property type="entry name" value="SLR1927 PROTEIN-RELATED"/>
    <property type="match status" value="1"/>
</dbReference>